<feature type="compositionally biased region" description="Gly residues" evidence="1">
    <location>
        <begin position="31"/>
        <end position="40"/>
    </location>
</feature>
<reference evidence="2 3" key="1">
    <citation type="submission" date="2015-12" db="EMBL/GenBank/DDBJ databases">
        <title>The genome of Folsomia candida.</title>
        <authorList>
            <person name="Faddeeva A."/>
            <person name="Derks M.F."/>
            <person name="Anvar Y."/>
            <person name="Smit S."/>
            <person name="Van Straalen N."/>
            <person name="Roelofs D."/>
        </authorList>
    </citation>
    <scope>NUCLEOTIDE SEQUENCE [LARGE SCALE GENOMIC DNA]</scope>
    <source>
        <strain evidence="2 3">VU population</strain>
        <tissue evidence="2">Whole body</tissue>
    </source>
</reference>
<keyword evidence="3" id="KW-1185">Reference proteome</keyword>
<feature type="region of interest" description="Disordered" evidence="1">
    <location>
        <begin position="163"/>
        <end position="233"/>
    </location>
</feature>
<protein>
    <submittedName>
        <fullName evidence="2">Uncharacterized protein</fullName>
    </submittedName>
</protein>
<evidence type="ECO:0000313" key="2">
    <source>
        <dbReference type="EMBL" id="OXA46421.1"/>
    </source>
</evidence>
<feature type="region of interest" description="Disordered" evidence="1">
    <location>
        <begin position="1"/>
        <end position="137"/>
    </location>
</feature>
<proteinExistence type="predicted"/>
<dbReference type="AlphaFoldDB" id="A0A226DP76"/>
<evidence type="ECO:0000313" key="3">
    <source>
        <dbReference type="Proteomes" id="UP000198287"/>
    </source>
</evidence>
<feature type="compositionally biased region" description="Polar residues" evidence="1">
    <location>
        <begin position="1"/>
        <end position="26"/>
    </location>
</feature>
<dbReference type="EMBL" id="LNIX01000015">
    <property type="protein sequence ID" value="OXA46421.1"/>
    <property type="molecule type" value="Genomic_DNA"/>
</dbReference>
<sequence>MDQYRSWNPRGTSNSEYGKFAYSNSFIGPARSGGGGGGQKFGRDASWGHQPDCHNHPQNQGRGHHQHLPDCPNASAGHDSTQQFDVFVGEEAATAALGGKDQYQAVFPTQQQSSGGGDEGKGFPPQRSPQEKYGKMGMNLDSVDQNVTTETFVETMPNQIEEYNVDSGGDASPQAQEPTSSAPMIQTVGVLTPENGGLPAKHPKPLKFPPSGKVFPPTPSNTVVTFDPQMGKY</sequence>
<organism evidence="2 3">
    <name type="scientific">Folsomia candida</name>
    <name type="common">Springtail</name>
    <dbReference type="NCBI Taxonomy" id="158441"/>
    <lineage>
        <taxon>Eukaryota</taxon>
        <taxon>Metazoa</taxon>
        <taxon>Ecdysozoa</taxon>
        <taxon>Arthropoda</taxon>
        <taxon>Hexapoda</taxon>
        <taxon>Collembola</taxon>
        <taxon>Entomobryomorpha</taxon>
        <taxon>Isotomoidea</taxon>
        <taxon>Isotomidae</taxon>
        <taxon>Proisotominae</taxon>
        <taxon>Folsomia</taxon>
    </lineage>
</organism>
<comment type="caution">
    <text evidence="2">The sequence shown here is derived from an EMBL/GenBank/DDBJ whole genome shotgun (WGS) entry which is preliminary data.</text>
</comment>
<dbReference type="OrthoDB" id="119028at2759"/>
<evidence type="ECO:0000256" key="1">
    <source>
        <dbReference type="SAM" id="MobiDB-lite"/>
    </source>
</evidence>
<dbReference type="Proteomes" id="UP000198287">
    <property type="component" value="Unassembled WGS sequence"/>
</dbReference>
<accession>A0A226DP76</accession>
<feature type="compositionally biased region" description="Polar residues" evidence="1">
    <location>
        <begin position="173"/>
        <end position="184"/>
    </location>
</feature>
<gene>
    <name evidence="2" type="ORF">Fcan01_18704</name>
</gene>
<name>A0A226DP76_FOLCA</name>